<dbReference type="OrthoDB" id="8001436at2"/>
<evidence type="ECO:0000313" key="2">
    <source>
        <dbReference type="EMBL" id="ABD87102.1"/>
    </source>
</evidence>
<name>Q218T4_RHOPB</name>
<protein>
    <recommendedName>
        <fullName evidence="3">DUF2735 domain-containing protein</fullName>
    </recommendedName>
</protein>
<proteinExistence type="predicted"/>
<evidence type="ECO:0008006" key="3">
    <source>
        <dbReference type="Google" id="ProtNLM"/>
    </source>
</evidence>
<dbReference type="Pfam" id="PF10931">
    <property type="entry name" value="DUF2735"/>
    <property type="match status" value="1"/>
</dbReference>
<dbReference type="AlphaFoldDB" id="Q218T4"/>
<reference evidence="2" key="1">
    <citation type="submission" date="2006-03" db="EMBL/GenBank/DDBJ databases">
        <title>Complete sequence of Rhodopseudomonas palustris BisB18.</title>
        <authorList>
            <consortium name="US DOE Joint Genome Institute"/>
            <person name="Copeland A."/>
            <person name="Lucas S."/>
            <person name="Lapidus A."/>
            <person name="Barry K."/>
            <person name="Detter J.C."/>
            <person name="Glavina del Rio T."/>
            <person name="Hammon N."/>
            <person name="Israni S."/>
            <person name="Dalin E."/>
            <person name="Tice H."/>
            <person name="Pitluck S."/>
            <person name="Chain P."/>
            <person name="Malfatti S."/>
            <person name="Shin M."/>
            <person name="Vergez L."/>
            <person name="Schmutz J."/>
            <person name="Larimer F."/>
            <person name="Land M."/>
            <person name="Hauser L."/>
            <person name="Pelletier D.A."/>
            <person name="Kyrpides N."/>
            <person name="Anderson I."/>
            <person name="Oda Y."/>
            <person name="Harwood C.S."/>
            <person name="Richardson P."/>
        </authorList>
    </citation>
    <scope>NUCLEOTIDE SEQUENCE [LARGE SCALE GENOMIC DNA]</scope>
    <source>
        <strain evidence="2">BisB18</strain>
    </source>
</reference>
<gene>
    <name evidence="2" type="ordered locus">RPC_1540</name>
</gene>
<dbReference type="HOGENOM" id="CLU_2119221_0_0_5"/>
<dbReference type="InterPro" id="IPR021232">
    <property type="entry name" value="DUF2735"/>
</dbReference>
<sequence length="114" mass="12839">MPRRWSRNRCRCDVQAGPMLILFAKACFIRSNGAIDVQLLLLCPTRHDESKGDRMDKLIERTSAKIYQFPLRERIVANARGETAPMVATRPPRATGGAWYHDAAIQESNPGTDI</sequence>
<accession>Q218T4</accession>
<dbReference type="EMBL" id="CP000301">
    <property type="protein sequence ID" value="ABD87102.1"/>
    <property type="molecule type" value="Genomic_DNA"/>
</dbReference>
<feature type="region of interest" description="Disordered" evidence="1">
    <location>
        <begin position="83"/>
        <end position="114"/>
    </location>
</feature>
<evidence type="ECO:0000256" key="1">
    <source>
        <dbReference type="SAM" id="MobiDB-lite"/>
    </source>
</evidence>
<dbReference type="KEGG" id="rpc:RPC_1540"/>
<organism evidence="2">
    <name type="scientific">Rhodopseudomonas palustris (strain BisB18)</name>
    <dbReference type="NCBI Taxonomy" id="316056"/>
    <lineage>
        <taxon>Bacteria</taxon>
        <taxon>Pseudomonadati</taxon>
        <taxon>Pseudomonadota</taxon>
        <taxon>Alphaproteobacteria</taxon>
        <taxon>Hyphomicrobiales</taxon>
        <taxon>Nitrobacteraceae</taxon>
        <taxon>Rhodopseudomonas</taxon>
    </lineage>
</organism>